<keyword evidence="11 16" id="KW-0472">Membrane</keyword>
<sequence length="1022" mass="112940">MVCNLHVIFSLFVSAPLEQYASDKRGRVFECQVMSGSCTSLPIPVPSSAINMSLGLSMSKDQTSKMVCGPTITKDCDDITLYGGMCFSVNQNLVTSNPVPPFLEDCPGTDIAFLLDGSGSIHGYEFIDMKNFVKNLIRNLLKQDIRFAVAQYSRFCNIHIRFNQFERNYWENQINQIGQIGGGTNTAGAINMLVNQLFTPEAGARETAKKILIVITDGESQDGYALPDAIAQADRKKIVRYAIGVGSAFSKQSAKLELSKIASSNQNLFRVDSFAALENIRNTLTKNIIAIEGTQTSGDATNMEFAQKGFSAVFISNPLEKFVMSAVGAYGWKGGYHEYYADGREMSYSMAVATIDRKPYVIVGAPRYKHWGLVRVILFYMLIPFIFSNLSKPQIGSYFGADVCVLDLDGDSNSDLILVSAPMYREGDQEGKVFIFKFSRETLMGAAGQRGRFGSSLASLADLNGDGILDVAVGAPLEDNNQGSVYIFNGRRNGVNPTYSQRILGSSVQSGLKFFGLTLSSFALDQSGDGLPDIAVGSKGAVLVLRSRPVVSITTTSSFTPSKIPSTISDCTQPQRISMKVCFLMKRETRDTQDLQAKLTYNMTLDSSRQTYRAFFTAKNRMKVAVIDLKLKENCQNHDIFVEVNAMYLSQTFCNGNCETACCIFMTIVFFFSLDFEFDCGQDKVCVDNLKVDFNFSGSTVVEVGIAQEMRLTVMVENRGENSYNTHVKLSYPPGLSYRAFTMNQGRVECGSLDSEDEVSPGLTTCNIYRPILKANTKVTTATFVTALIQFTKTLNFTANVLSGNDQHSPDTEASQTKTIGVKYGIYILIKRFEETTNYVNFTAKEGDVVKPVRQVFQVVNYIRGLNATVVLHVPVKLGAKDIWADPKPFEVRISEIISSDKGEDVLLDCSIALCRVFHCDSYLMKERSMFYNISGNISFGWIEQTGLKSAKFELVSEATLKYDKKTYIFTSSDIPVTRVMTIVEVYDEPSYMKQIIGGVVGGLLLLALITAVLYKVTMQIS</sequence>
<evidence type="ECO:0000256" key="9">
    <source>
        <dbReference type="ARBA" id="ARBA00022989"/>
    </source>
</evidence>
<evidence type="ECO:0000256" key="2">
    <source>
        <dbReference type="ARBA" id="ARBA00008054"/>
    </source>
</evidence>
<evidence type="ECO:0000256" key="4">
    <source>
        <dbReference type="ARBA" id="ARBA00022723"/>
    </source>
</evidence>
<evidence type="ECO:0000256" key="3">
    <source>
        <dbReference type="ARBA" id="ARBA00022692"/>
    </source>
</evidence>
<reference evidence="18" key="3">
    <citation type="submission" date="2025-09" db="UniProtKB">
        <authorList>
            <consortium name="Ensembl"/>
        </authorList>
    </citation>
    <scope>IDENTIFICATION</scope>
</reference>
<dbReference type="GO" id="GO:0033627">
    <property type="term" value="P:cell adhesion mediated by integrin"/>
    <property type="evidence" value="ECO:0007669"/>
    <property type="project" value="TreeGrafter"/>
</dbReference>
<keyword evidence="4" id="KW-0479">Metal-binding</keyword>
<dbReference type="GO" id="GO:0007160">
    <property type="term" value="P:cell-matrix adhesion"/>
    <property type="evidence" value="ECO:0007669"/>
    <property type="project" value="TreeGrafter"/>
</dbReference>
<evidence type="ECO:0000256" key="13">
    <source>
        <dbReference type="ARBA" id="ARBA00023170"/>
    </source>
</evidence>
<dbReference type="PRINTS" id="PR00453">
    <property type="entry name" value="VWFADOMAIN"/>
</dbReference>
<keyword evidence="14" id="KW-0325">Glycoprotein</keyword>
<feature type="repeat" description="FG-GAP" evidence="15">
    <location>
        <begin position="439"/>
        <end position="497"/>
    </location>
</feature>
<dbReference type="InterPro" id="IPR028994">
    <property type="entry name" value="Integrin_alpha_N"/>
</dbReference>
<dbReference type="InterPro" id="IPR048633">
    <property type="entry name" value="ITGAX-like_Ig_3"/>
</dbReference>
<reference evidence="18 19" key="1">
    <citation type="submission" date="2020-06" db="EMBL/GenBank/DDBJ databases">
        <authorList>
            <consortium name="Wellcome Sanger Institute Data Sharing"/>
        </authorList>
    </citation>
    <scope>NUCLEOTIDE SEQUENCE [LARGE SCALE GENOMIC DNA]</scope>
</reference>
<dbReference type="Proteomes" id="UP000694580">
    <property type="component" value="Chromosome 2"/>
</dbReference>
<protein>
    <recommendedName>
        <fullName evidence="17">VWFA domain-containing protein</fullName>
    </recommendedName>
</protein>
<feature type="chain" id="PRO_5044046623" description="VWFA domain-containing protein" evidence="16">
    <location>
        <begin position="22"/>
        <end position="1022"/>
    </location>
</feature>
<dbReference type="GO" id="GO:0009897">
    <property type="term" value="C:external side of plasma membrane"/>
    <property type="evidence" value="ECO:0007669"/>
    <property type="project" value="TreeGrafter"/>
</dbReference>
<dbReference type="InterPro" id="IPR000413">
    <property type="entry name" value="Integrin_alpha"/>
</dbReference>
<evidence type="ECO:0000256" key="10">
    <source>
        <dbReference type="ARBA" id="ARBA00023037"/>
    </source>
</evidence>
<feature type="domain" description="VWFA" evidence="17">
    <location>
        <begin position="110"/>
        <end position="284"/>
    </location>
</feature>
<dbReference type="PROSITE" id="PS51470">
    <property type="entry name" value="FG_GAP"/>
    <property type="match status" value="3"/>
</dbReference>
<dbReference type="Pfam" id="PF21520">
    <property type="entry name" value="ITGAX-like_Ig_3"/>
    <property type="match status" value="1"/>
</dbReference>
<feature type="signal peptide" evidence="16">
    <location>
        <begin position="1"/>
        <end position="21"/>
    </location>
</feature>
<accession>A0AAY4C604</accession>
<evidence type="ECO:0000256" key="11">
    <source>
        <dbReference type="ARBA" id="ARBA00023136"/>
    </source>
</evidence>
<comment type="subcellular location">
    <subcellularLocation>
        <location evidence="1 16">Membrane</location>
        <topology evidence="1 16">Single-pass type I membrane protein</topology>
    </subcellularLocation>
</comment>
<dbReference type="GO" id="GO:0008305">
    <property type="term" value="C:integrin complex"/>
    <property type="evidence" value="ECO:0007669"/>
    <property type="project" value="InterPro"/>
</dbReference>
<dbReference type="Gene3D" id="1.20.5.930">
    <property type="entry name" value="Bicelle-embedded integrin alpha(iib) transmembrane segment"/>
    <property type="match status" value="1"/>
</dbReference>
<dbReference type="Pfam" id="PF20805">
    <property type="entry name" value="Integrin_A_Ig_2"/>
    <property type="match status" value="1"/>
</dbReference>
<evidence type="ECO:0000313" key="19">
    <source>
        <dbReference type="Proteomes" id="UP000694580"/>
    </source>
</evidence>
<dbReference type="GO" id="GO:0046872">
    <property type="term" value="F:metal ion binding"/>
    <property type="evidence" value="ECO:0007669"/>
    <property type="project" value="UniProtKB-KW"/>
</dbReference>
<dbReference type="Pfam" id="PF00092">
    <property type="entry name" value="VWA"/>
    <property type="match status" value="1"/>
</dbReference>
<name>A0AAY4C604_9TELE</name>
<dbReference type="Pfam" id="PF08441">
    <property type="entry name" value="Integrin_A_Ig_1"/>
    <property type="match status" value="1"/>
</dbReference>
<dbReference type="GO" id="GO:0005178">
    <property type="term" value="F:integrin binding"/>
    <property type="evidence" value="ECO:0007669"/>
    <property type="project" value="TreeGrafter"/>
</dbReference>
<keyword evidence="10 16" id="KW-0401">Integrin</keyword>
<evidence type="ECO:0000256" key="8">
    <source>
        <dbReference type="ARBA" id="ARBA00022889"/>
    </source>
</evidence>
<evidence type="ECO:0000256" key="12">
    <source>
        <dbReference type="ARBA" id="ARBA00023157"/>
    </source>
</evidence>
<dbReference type="GeneTree" id="ENSGT00940000154838"/>
<dbReference type="GO" id="GO:0007229">
    <property type="term" value="P:integrin-mediated signaling pathway"/>
    <property type="evidence" value="ECO:0007669"/>
    <property type="project" value="UniProtKB-KW"/>
</dbReference>
<keyword evidence="13 16" id="KW-0675">Receptor</keyword>
<dbReference type="SMART" id="SM00327">
    <property type="entry name" value="VWA"/>
    <property type="match status" value="1"/>
</dbReference>
<keyword evidence="12" id="KW-1015">Disulfide bond</keyword>
<dbReference type="PROSITE" id="PS50234">
    <property type="entry name" value="VWFA"/>
    <property type="match status" value="1"/>
</dbReference>
<dbReference type="PANTHER" id="PTHR23220">
    <property type="entry name" value="INTEGRIN ALPHA"/>
    <property type="match status" value="1"/>
</dbReference>
<dbReference type="InterPro" id="IPR036465">
    <property type="entry name" value="vWFA_dom_sf"/>
</dbReference>
<dbReference type="GO" id="GO:0098609">
    <property type="term" value="P:cell-cell adhesion"/>
    <property type="evidence" value="ECO:0007669"/>
    <property type="project" value="TreeGrafter"/>
</dbReference>
<evidence type="ECO:0000313" key="18">
    <source>
        <dbReference type="Ensembl" id="ENSDCDP00010028432.1"/>
    </source>
</evidence>
<keyword evidence="6" id="KW-0677">Repeat</keyword>
<keyword evidence="5 16" id="KW-0732">Signal</keyword>
<evidence type="ECO:0000256" key="6">
    <source>
        <dbReference type="ARBA" id="ARBA00022737"/>
    </source>
</evidence>
<dbReference type="SUPFAM" id="SSF53300">
    <property type="entry name" value="vWA-like"/>
    <property type="match status" value="1"/>
</dbReference>
<evidence type="ECO:0000256" key="7">
    <source>
        <dbReference type="ARBA" id="ARBA00022837"/>
    </source>
</evidence>
<dbReference type="InterPro" id="IPR013649">
    <property type="entry name" value="Integrin_alpha_Ig-like_1"/>
</dbReference>
<keyword evidence="9 16" id="KW-1133">Transmembrane helix</keyword>
<dbReference type="Gene3D" id="2.60.40.1460">
    <property type="entry name" value="Integrin domains. Chain A, domain 2"/>
    <property type="match status" value="1"/>
</dbReference>
<dbReference type="Gene3D" id="2.60.40.1510">
    <property type="entry name" value="ntegrin, alpha v. Chain A, domain 3"/>
    <property type="match status" value="1"/>
</dbReference>
<dbReference type="Gene3D" id="3.40.50.410">
    <property type="entry name" value="von Willebrand factor, type A domain"/>
    <property type="match status" value="1"/>
</dbReference>
<feature type="transmembrane region" description="Helical" evidence="16">
    <location>
        <begin position="996"/>
        <end position="1015"/>
    </location>
</feature>
<dbReference type="AlphaFoldDB" id="A0AAY4C604"/>
<dbReference type="SMART" id="SM00191">
    <property type="entry name" value="Int_alpha"/>
    <property type="match status" value="4"/>
</dbReference>
<dbReference type="InterPro" id="IPR002035">
    <property type="entry name" value="VWF_A"/>
</dbReference>
<evidence type="ECO:0000256" key="5">
    <source>
        <dbReference type="ARBA" id="ARBA00022729"/>
    </source>
</evidence>
<dbReference type="InterPro" id="IPR048285">
    <property type="entry name" value="Integrin_alpha_Ig-like_2"/>
</dbReference>
<dbReference type="Gene3D" id="2.130.10.130">
    <property type="entry name" value="Integrin alpha, N-terminal"/>
    <property type="match status" value="2"/>
</dbReference>
<dbReference type="InterPro" id="IPR013517">
    <property type="entry name" value="FG-GAP"/>
</dbReference>
<evidence type="ECO:0000256" key="1">
    <source>
        <dbReference type="ARBA" id="ARBA00004479"/>
    </source>
</evidence>
<dbReference type="Gene3D" id="2.60.40.1530">
    <property type="entry name" value="ntegrin, alpha v. Chain A, domain 4"/>
    <property type="match status" value="1"/>
</dbReference>
<evidence type="ECO:0000259" key="17">
    <source>
        <dbReference type="PROSITE" id="PS50234"/>
    </source>
</evidence>
<keyword evidence="7" id="KW-0106">Calcium</keyword>
<dbReference type="PRINTS" id="PR01185">
    <property type="entry name" value="INTEGRINA"/>
</dbReference>
<feature type="repeat" description="FG-GAP" evidence="15">
    <location>
        <begin position="501"/>
        <end position="562"/>
    </location>
</feature>
<evidence type="ECO:0000256" key="15">
    <source>
        <dbReference type="PROSITE-ProRule" id="PRU00803"/>
    </source>
</evidence>
<keyword evidence="3 16" id="KW-0812">Transmembrane</keyword>
<comment type="similarity">
    <text evidence="2 16">Belongs to the integrin alpha chain family.</text>
</comment>
<dbReference type="Pfam" id="PF01839">
    <property type="entry name" value="FG-GAP"/>
    <property type="match status" value="2"/>
</dbReference>
<proteinExistence type="inferred from homology"/>
<dbReference type="Ensembl" id="ENSDCDT00010035189.1">
    <property type="protein sequence ID" value="ENSDCDP00010028432.1"/>
    <property type="gene ID" value="ENSDCDG00010018012.1"/>
</dbReference>
<dbReference type="InterPro" id="IPR032695">
    <property type="entry name" value="Integrin_dom_sf"/>
</dbReference>
<dbReference type="SUPFAM" id="SSF69318">
    <property type="entry name" value="Integrin alpha N-terminal domain"/>
    <property type="match status" value="1"/>
</dbReference>
<feature type="repeat" description="FG-GAP" evidence="15">
    <location>
        <begin position="386"/>
        <end position="436"/>
    </location>
</feature>
<organism evidence="18 19">
    <name type="scientific">Denticeps clupeoides</name>
    <name type="common">denticle herring</name>
    <dbReference type="NCBI Taxonomy" id="299321"/>
    <lineage>
        <taxon>Eukaryota</taxon>
        <taxon>Metazoa</taxon>
        <taxon>Chordata</taxon>
        <taxon>Craniata</taxon>
        <taxon>Vertebrata</taxon>
        <taxon>Euteleostomi</taxon>
        <taxon>Actinopterygii</taxon>
        <taxon>Neopterygii</taxon>
        <taxon>Teleostei</taxon>
        <taxon>Clupei</taxon>
        <taxon>Clupeiformes</taxon>
        <taxon>Denticipitoidei</taxon>
        <taxon>Denticipitidae</taxon>
        <taxon>Denticeps</taxon>
    </lineage>
</organism>
<dbReference type="PANTHER" id="PTHR23220:SF118">
    <property type="entry name" value="INTEGRIN ALPHA-X"/>
    <property type="match status" value="1"/>
</dbReference>
<reference evidence="18" key="2">
    <citation type="submission" date="2025-08" db="UniProtKB">
        <authorList>
            <consortium name="Ensembl"/>
        </authorList>
    </citation>
    <scope>IDENTIFICATION</scope>
</reference>
<keyword evidence="19" id="KW-1185">Reference proteome</keyword>
<evidence type="ECO:0000256" key="14">
    <source>
        <dbReference type="ARBA" id="ARBA00023180"/>
    </source>
</evidence>
<gene>
    <name evidence="18" type="primary">ITGAM</name>
</gene>
<dbReference type="SUPFAM" id="SSF69179">
    <property type="entry name" value="Integrin domains"/>
    <property type="match status" value="2"/>
</dbReference>
<evidence type="ECO:0000256" key="16">
    <source>
        <dbReference type="RuleBase" id="RU003762"/>
    </source>
</evidence>
<dbReference type="InterPro" id="IPR013519">
    <property type="entry name" value="Int_alpha_beta-p"/>
</dbReference>
<keyword evidence="8 16" id="KW-0130">Cell adhesion</keyword>